<evidence type="ECO:0000256" key="1">
    <source>
        <dbReference type="ARBA" id="ARBA00022737"/>
    </source>
</evidence>
<organism evidence="4 5">
    <name type="scientific">Acanthamoeba castellanii (strain ATCC 30010 / Neff)</name>
    <dbReference type="NCBI Taxonomy" id="1257118"/>
    <lineage>
        <taxon>Eukaryota</taxon>
        <taxon>Amoebozoa</taxon>
        <taxon>Discosea</taxon>
        <taxon>Longamoebia</taxon>
        <taxon>Centramoebida</taxon>
        <taxon>Acanthamoebidae</taxon>
        <taxon>Acanthamoeba</taxon>
    </lineage>
</organism>
<keyword evidence="1" id="KW-0677">Repeat</keyword>
<proteinExistence type="predicted"/>
<dbReference type="RefSeq" id="XP_004334029.1">
    <property type="nucleotide sequence ID" value="XM_004333981.1"/>
</dbReference>
<keyword evidence="2 3" id="KW-0040">ANK repeat</keyword>
<dbReference type="Proteomes" id="UP000011083">
    <property type="component" value="Unassembled WGS sequence"/>
</dbReference>
<dbReference type="PANTHER" id="PTHR24123">
    <property type="entry name" value="ANKYRIN REPEAT-CONTAINING"/>
    <property type="match status" value="1"/>
</dbReference>
<dbReference type="VEuPathDB" id="AmoebaDB:ACA1_117450"/>
<dbReference type="InterPro" id="IPR036770">
    <property type="entry name" value="Ankyrin_rpt-contain_sf"/>
</dbReference>
<name>L8GIL3_ACACF</name>
<dbReference type="InterPro" id="IPR002110">
    <property type="entry name" value="Ankyrin_rpt"/>
</dbReference>
<feature type="repeat" description="ANK" evidence="3">
    <location>
        <begin position="7"/>
        <end position="39"/>
    </location>
</feature>
<dbReference type="PROSITE" id="PS50297">
    <property type="entry name" value="ANK_REP_REGION"/>
    <property type="match status" value="1"/>
</dbReference>
<dbReference type="AlphaFoldDB" id="L8GIL3"/>
<sequence>MVALDKHGRLPLHYAARRGYYDLVWFFVTRHVDPSLVDKKGKSPLVYATEGSVSTQNLRIASVLLSGTMAKKADPNILYPNPVHQAAQKAIEAKKAKMDAKAKAKAKATSGAEGKIKAATDALAKIAEKTRPIIHAAKDNLPAFVTALLAHTAGRLACDVNAQDSLGKTALMYAVCNNDVDMVQHLFTAQEPLKINLA</sequence>
<dbReference type="Gene3D" id="1.25.40.20">
    <property type="entry name" value="Ankyrin repeat-containing domain"/>
    <property type="match status" value="2"/>
</dbReference>
<evidence type="ECO:0000313" key="4">
    <source>
        <dbReference type="EMBL" id="ELR12016.1"/>
    </source>
</evidence>
<dbReference type="Pfam" id="PF12796">
    <property type="entry name" value="Ank_2"/>
    <property type="match status" value="1"/>
</dbReference>
<feature type="non-terminal residue" evidence="4">
    <location>
        <position position="198"/>
    </location>
</feature>
<dbReference type="InterPro" id="IPR051165">
    <property type="entry name" value="Multifunctional_ANK_Repeat"/>
</dbReference>
<evidence type="ECO:0000256" key="2">
    <source>
        <dbReference type="ARBA" id="ARBA00023043"/>
    </source>
</evidence>
<dbReference type="PANTHER" id="PTHR24123:SF33">
    <property type="entry name" value="PROTEIN HOS4"/>
    <property type="match status" value="1"/>
</dbReference>
<accession>L8GIL3</accession>
<evidence type="ECO:0000313" key="5">
    <source>
        <dbReference type="Proteomes" id="UP000011083"/>
    </source>
</evidence>
<protein>
    <submittedName>
        <fullName evidence="4">Ankyrin repeat-containing protein</fullName>
    </submittedName>
</protein>
<dbReference type="PROSITE" id="PS50088">
    <property type="entry name" value="ANK_REPEAT"/>
    <property type="match status" value="1"/>
</dbReference>
<gene>
    <name evidence="4" type="ORF">ACA1_117450</name>
</gene>
<dbReference type="STRING" id="1257118.L8GIL3"/>
<dbReference type="Pfam" id="PF13857">
    <property type="entry name" value="Ank_5"/>
    <property type="match status" value="1"/>
</dbReference>
<dbReference type="GeneID" id="14912496"/>
<dbReference type="SMART" id="SM00248">
    <property type="entry name" value="ANK"/>
    <property type="match status" value="3"/>
</dbReference>
<evidence type="ECO:0000256" key="3">
    <source>
        <dbReference type="PROSITE-ProRule" id="PRU00023"/>
    </source>
</evidence>
<reference evidence="4 5" key="1">
    <citation type="journal article" date="2013" name="Genome Biol.">
        <title>Genome of Acanthamoeba castellanii highlights extensive lateral gene transfer and early evolution of tyrosine kinase signaling.</title>
        <authorList>
            <person name="Clarke M."/>
            <person name="Lohan A.J."/>
            <person name="Liu B."/>
            <person name="Lagkouvardos I."/>
            <person name="Roy S."/>
            <person name="Zafar N."/>
            <person name="Bertelli C."/>
            <person name="Schilde C."/>
            <person name="Kianianmomeni A."/>
            <person name="Burglin T.R."/>
            <person name="Frech C."/>
            <person name="Turcotte B."/>
            <person name="Kopec K.O."/>
            <person name="Synnott J.M."/>
            <person name="Choo C."/>
            <person name="Paponov I."/>
            <person name="Finkler A."/>
            <person name="Soon Heng Tan C."/>
            <person name="Hutchins A.P."/>
            <person name="Weinmeier T."/>
            <person name="Rattei T."/>
            <person name="Chu J.S."/>
            <person name="Gimenez G."/>
            <person name="Irimia M."/>
            <person name="Rigden D.J."/>
            <person name="Fitzpatrick D.A."/>
            <person name="Lorenzo-Morales J."/>
            <person name="Bateman A."/>
            <person name="Chiu C.H."/>
            <person name="Tang P."/>
            <person name="Hegemann P."/>
            <person name="Fromm H."/>
            <person name="Raoult D."/>
            <person name="Greub G."/>
            <person name="Miranda-Saavedra D."/>
            <person name="Chen N."/>
            <person name="Nash P."/>
            <person name="Ginger M.L."/>
            <person name="Horn M."/>
            <person name="Schaap P."/>
            <person name="Caler L."/>
            <person name="Loftus B."/>
        </authorList>
    </citation>
    <scope>NUCLEOTIDE SEQUENCE [LARGE SCALE GENOMIC DNA]</scope>
    <source>
        <strain evidence="4 5">Neff</strain>
    </source>
</reference>
<dbReference type="OrthoDB" id="2017365at2759"/>
<dbReference type="KEGG" id="acan:ACA1_117450"/>
<dbReference type="EMBL" id="KB008138">
    <property type="protein sequence ID" value="ELR12016.1"/>
    <property type="molecule type" value="Genomic_DNA"/>
</dbReference>
<dbReference type="SUPFAM" id="SSF48403">
    <property type="entry name" value="Ankyrin repeat"/>
    <property type="match status" value="1"/>
</dbReference>
<keyword evidence="5" id="KW-1185">Reference proteome</keyword>